<sequence length="40" mass="4590">MNQVKTGAQVEMPLGQVAHWMRHISSCFQPQRTPRAQRIA</sequence>
<dbReference type="EMBL" id="AMCW01000120">
    <property type="protein sequence ID" value="EKK00480.1"/>
    <property type="molecule type" value="Genomic_DNA"/>
</dbReference>
<dbReference type="AlphaFoldDB" id="K5CAX5"/>
<protein>
    <submittedName>
        <fullName evidence="1">Uncharacterized protein</fullName>
    </submittedName>
</protein>
<accession>K5CAX5</accession>
<dbReference type="Proteomes" id="UP000007993">
    <property type="component" value="Unassembled WGS sequence"/>
</dbReference>
<organism evidence="1 2">
    <name type="scientific">Rhodopirellula baltica SH28</name>
    <dbReference type="NCBI Taxonomy" id="993517"/>
    <lineage>
        <taxon>Bacteria</taxon>
        <taxon>Pseudomonadati</taxon>
        <taxon>Planctomycetota</taxon>
        <taxon>Planctomycetia</taxon>
        <taxon>Pirellulales</taxon>
        <taxon>Pirellulaceae</taxon>
        <taxon>Rhodopirellula</taxon>
    </lineage>
</organism>
<name>K5CAX5_RHOBT</name>
<comment type="caution">
    <text evidence="1">The sequence shown here is derived from an EMBL/GenBank/DDBJ whole genome shotgun (WGS) entry which is preliminary data.</text>
</comment>
<proteinExistence type="predicted"/>
<gene>
    <name evidence="1" type="ORF">RBSH_04207</name>
</gene>
<evidence type="ECO:0000313" key="1">
    <source>
        <dbReference type="EMBL" id="EKK00480.1"/>
    </source>
</evidence>
<evidence type="ECO:0000313" key="2">
    <source>
        <dbReference type="Proteomes" id="UP000007993"/>
    </source>
</evidence>
<reference evidence="1 2" key="1">
    <citation type="journal article" date="2013" name="Mar. Genomics">
        <title>Expression of sulfatases in Rhodopirellula baltica and the diversity of sulfatases in the genus Rhodopirellula.</title>
        <authorList>
            <person name="Wegner C.E."/>
            <person name="Richter-Heitmann T."/>
            <person name="Klindworth A."/>
            <person name="Klockow C."/>
            <person name="Richter M."/>
            <person name="Achstetter T."/>
            <person name="Glockner F.O."/>
            <person name="Harder J."/>
        </authorList>
    </citation>
    <scope>NUCLEOTIDE SEQUENCE [LARGE SCALE GENOMIC DNA]</scope>
    <source>
        <strain evidence="1 2">SH28</strain>
    </source>
</reference>